<evidence type="ECO:0000256" key="3">
    <source>
        <dbReference type="ARBA" id="ARBA00022771"/>
    </source>
</evidence>
<feature type="compositionally biased region" description="Acidic residues" evidence="6">
    <location>
        <begin position="135"/>
        <end position="148"/>
    </location>
</feature>
<dbReference type="PROSITE" id="PS50157">
    <property type="entry name" value="ZINC_FINGER_C2H2_2"/>
    <property type="match status" value="5"/>
</dbReference>
<feature type="domain" description="C2H2-type" evidence="7">
    <location>
        <begin position="478"/>
        <end position="505"/>
    </location>
</feature>
<evidence type="ECO:0000256" key="4">
    <source>
        <dbReference type="ARBA" id="ARBA00022833"/>
    </source>
</evidence>
<comment type="caution">
    <text evidence="8">The sequence shown here is derived from an EMBL/GenBank/DDBJ whole genome shotgun (WGS) entry which is preliminary data.</text>
</comment>
<keyword evidence="3 5" id="KW-0863">Zinc-finger</keyword>
<organism evidence="8 9">
    <name type="scientific">Asbolus verrucosus</name>
    <name type="common">Desert ironclad beetle</name>
    <dbReference type="NCBI Taxonomy" id="1661398"/>
    <lineage>
        <taxon>Eukaryota</taxon>
        <taxon>Metazoa</taxon>
        <taxon>Ecdysozoa</taxon>
        <taxon>Arthropoda</taxon>
        <taxon>Hexapoda</taxon>
        <taxon>Insecta</taxon>
        <taxon>Pterygota</taxon>
        <taxon>Neoptera</taxon>
        <taxon>Endopterygota</taxon>
        <taxon>Coleoptera</taxon>
        <taxon>Polyphaga</taxon>
        <taxon>Cucujiformia</taxon>
        <taxon>Tenebrionidae</taxon>
        <taxon>Pimeliinae</taxon>
        <taxon>Asbolus</taxon>
    </lineage>
</organism>
<keyword evidence="1" id="KW-0479">Metal-binding</keyword>
<keyword evidence="4" id="KW-0862">Zinc</keyword>
<evidence type="ECO:0000313" key="8">
    <source>
        <dbReference type="EMBL" id="RZB39609.1"/>
    </source>
</evidence>
<dbReference type="Proteomes" id="UP000292052">
    <property type="component" value="Unassembled WGS sequence"/>
</dbReference>
<keyword evidence="2" id="KW-0677">Repeat</keyword>
<feature type="region of interest" description="Disordered" evidence="6">
    <location>
        <begin position="365"/>
        <end position="385"/>
    </location>
</feature>
<evidence type="ECO:0000313" key="9">
    <source>
        <dbReference type="Proteomes" id="UP000292052"/>
    </source>
</evidence>
<dbReference type="AlphaFoldDB" id="A0A482V8Z5"/>
<protein>
    <recommendedName>
        <fullName evidence="7">C2H2-type domain-containing protein</fullName>
    </recommendedName>
</protein>
<feature type="region of interest" description="Disordered" evidence="6">
    <location>
        <begin position="406"/>
        <end position="481"/>
    </location>
</feature>
<reference evidence="8 9" key="1">
    <citation type="submission" date="2017-03" db="EMBL/GenBank/DDBJ databases">
        <title>Genome of the blue death feigning beetle - Asbolus verrucosus.</title>
        <authorList>
            <person name="Rider S.D."/>
        </authorList>
    </citation>
    <scope>NUCLEOTIDE SEQUENCE [LARGE SCALE GENOMIC DNA]</scope>
    <source>
        <strain evidence="8">Butters</strain>
        <tissue evidence="8">Head and leg muscle</tissue>
    </source>
</reference>
<dbReference type="PANTHER" id="PTHR24379:SF121">
    <property type="entry name" value="C2H2-TYPE DOMAIN-CONTAINING PROTEIN"/>
    <property type="match status" value="1"/>
</dbReference>
<dbReference type="OrthoDB" id="6744513at2759"/>
<feature type="compositionally biased region" description="Basic residues" evidence="6">
    <location>
        <begin position="434"/>
        <end position="446"/>
    </location>
</feature>
<feature type="region of interest" description="Disordered" evidence="6">
    <location>
        <begin position="1"/>
        <end position="34"/>
    </location>
</feature>
<dbReference type="InterPro" id="IPR036236">
    <property type="entry name" value="Znf_C2H2_sf"/>
</dbReference>
<keyword evidence="9" id="KW-1185">Reference proteome</keyword>
<dbReference type="STRING" id="1661398.A0A482V8Z5"/>
<evidence type="ECO:0000256" key="5">
    <source>
        <dbReference type="PROSITE-ProRule" id="PRU00042"/>
    </source>
</evidence>
<gene>
    <name evidence="8" type="ORF">BDFB_008596</name>
</gene>
<sequence length="754" mass="86073">ILTLQSVKQEIQEHQPEFDPEEEVEEETTESFPENLEQENVTDFHASTENIHEESDENHIIEYTDHLDQNSITSEVNSNLSEPMNNGMNIEYVEKVANSESSYVKETHMIEQENSENFEHVEINPDMEVTPAEENAAESQEELDEFNNDNENNMNDSDVDDYHIVEGVHITGDVEAGNDVPVEPEVSVEKPLPTSINNTNILRHALKTNKEPRIKKDNRLYLYVVQHPEKENVDSLSLEMSNLCKPMKANPRSILKSSHAMFQAKNDNETFQHQEERLSKRFARCKEAMQARIFHNFINKTTIPQAPIRKNRLPRKQKIKPVERMDEEIVVQEVMVSSNGFMEAVGEGFNKENLEVTEYVELTDSDDDYDPKRVNKKKKKHKRKKIEITISDDSDVSHDSVIELDESDDEINQHKEQEVPKSANGDVALNSSPMKRRRGRPPKNRKLSSSESQTKSESESPLKKIRVEPSENLEKPEIPCPKCDKTFPSQNSLKTHLQHHSLQSSLKNALPEYKYKCDDCGNAFKNGILLKKHVCLKRFSCSICTKKFPDASSLNAHKRTHAKKQLIKNTTIARVSPKKVKPVPSAENFKSPRKINNLKCKTCGKLCSSMQNLNVHMKTHREYVCTTCSAKFGSQLLLEKHVRESCVKSPRNNRKSMKIKNAGSEASIKSRTPTKPTPVGLKVNCDKCSLQFVTHKALFKHKVLKHGLETPDKTILQKGGAEKLRTENFYGGVPAGNRLKNVYADVKCRLDFKK</sequence>
<dbReference type="Pfam" id="PF00096">
    <property type="entry name" value="zf-C2H2"/>
    <property type="match status" value="2"/>
</dbReference>
<dbReference type="PROSITE" id="PS00028">
    <property type="entry name" value="ZINC_FINGER_C2H2_1"/>
    <property type="match status" value="4"/>
</dbReference>
<name>A0A482V8Z5_ASBVE</name>
<feature type="non-terminal residue" evidence="8">
    <location>
        <position position="1"/>
    </location>
</feature>
<dbReference type="SUPFAM" id="SSF57667">
    <property type="entry name" value="beta-beta-alpha zinc fingers"/>
    <property type="match status" value="3"/>
</dbReference>
<feature type="compositionally biased region" description="Basic and acidic residues" evidence="6">
    <location>
        <begin position="454"/>
        <end position="481"/>
    </location>
</feature>
<evidence type="ECO:0000256" key="2">
    <source>
        <dbReference type="ARBA" id="ARBA00022737"/>
    </source>
</evidence>
<feature type="domain" description="C2H2-type" evidence="7">
    <location>
        <begin position="515"/>
        <end position="533"/>
    </location>
</feature>
<dbReference type="PANTHER" id="PTHR24379">
    <property type="entry name" value="KRAB AND ZINC FINGER DOMAIN-CONTAINING"/>
    <property type="match status" value="1"/>
</dbReference>
<proteinExistence type="predicted"/>
<feature type="compositionally biased region" description="Acidic residues" evidence="6">
    <location>
        <begin position="18"/>
        <end position="29"/>
    </location>
</feature>
<accession>A0A482V8Z5</accession>
<dbReference type="SMART" id="SM00355">
    <property type="entry name" value="ZnF_C2H2"/>
    <property type="match status" value="6"/>
</dbReference>
<dbReference type="EMBL" id="QDEB01126948">
    <property type="protein sequence ID" value="RZB39609.1"/>
    <property type="molecule type" value="Genomic_DNA"/>
</dbReference>
<dbReference type="Pfam" id="PF13912">
    <property type="entry name" value="zf-C2H2_6"/>
    <property type="match status" value="1"/>
</dbReference>
<feature type="compositionally biased region" description="Basic residues" evidence="6">
    <location>
        <begin position="374"/>
        <end position="385"/>
    </location>
</feature>
<evidence type="ECO:0000256" key="6">
    <source>
        <dbReference type="SAM" id="MobiDB-lite"/>
    </source>
</evidence>
<evidence type="ECO:0000259" key="7">
    <source>
        <dbReference type="PROSITE" id="PS50157"/>
    </source>
</evidence>
<feature type="region of interest" description="Disordered" evidence="6">
    <location>
        <begin position="133"/>
        <end position="157"/>
    </location>
</feature>
<dbReference type="InterPro" id="IPR013087">
    <property type="entry name" value="Znf_C2H2_type"/>
</dbReference>
<feature type="domain" description="C2H2-type" evidence="7">
    <location>
        <begin position="683"/>
        <end position="711"/>
    </location>
</feature>
<dbReference type="GO" id="GO:0008270">
    <property type="term" value="F:zinc ion binding"/>
    <property type="evidence" value="ECO:0007669"/>
    <property type="project" value="UniProtKB-KW"/>
</dbReference>
<evidence type="ECO:0000256" key="1">
    <source>
        <dbReference type="ARBA" id="ARBA00022723"/>
    </source>
</evidence>
<feature type="domain" description="C2H2-type" evidence="7">
    <location>
        <begin position="539"/>
        <end position="566"/>
    </location>
</feature>
<feature type="domain" description="C2H2-type" evidence="7">
    <location>
        <begin position="598"/>
        <end position="620"/>
    </location>
</feature>
<dbReference type="Gene3D" id="3.30.160.60">
    <property type="entry name" value="Classic Zinc Finger"/>
    <property type="match status" value="3"/>
</dbReference>